<proteinExistence type="predicted"/>
<feature type="region of interest" description="Disordered" evidence="1">
    <location>
        <begin position="17"/>
        <end position="46"/>
    </location>
</feature>
<dbReference type="EMBL" id="RYZW01000049">
    <property type="protein sequence ID" value="TDZ55083.1"/>
    <property type="molecule type" value="Genomic_DNA"/>
</dbReference>
<protein>
    <submittedName>
        <fullName evidence="2">Uncharacterized protein</fullName>
    </submittedName>
</protein>
<name>A0A4R8RKY4_COLTR</name>
<dbReference type="Proteomes" id="UP000295703">
    <property type="component" value="Unassembled WGS sequence"/>
</dbReference>
<dbReference type="AlphaFoldDB" id="A0A4R8RKY4"/>
<sequence length="87" mass="9005">MSANDDMFLNASDLTMLPRTGNGMESVSAPAEAPGRPSAPARIGNTANVLRPMGTVKTATESVEPQWETVTSTALSRQPCTAPATAT</sequence>
<evidence type="ECO:0000313" key="2">
    <source>
        <dbReference type="EMBL" id="TDZ55083.1"/>
    </source>
</evidence>
<accession>A0A4R8RKY4</accession>
<comment type="caution">
    <text evidence="2">The sequence shown here is derived from an EMBL/GenBank/DDBJ whole genome shotgun (WGS) entry which is preliminary data.</text>
</comment>
<organism evidence="2 3">
    <name type="scientific">Colletotrichum trifolii</name>
    <dbReference type="NCBI Taxonomy" id="5466"/>
    <lineage>
        <taxon>Eukaryota</taxon>
        <taxon>Fungi</taxon>
        <taxon>Dikarya</taxon>
        <taxon>Ascomycota</taxon>
        <taxon>Pezizomycotina</taxon>
        <taxon>Sordariomycetes</taxon>
        <taxon>Hypocreomycetidae</taxon>
        <taxon>Glomerellales</taxon>
        <taxon>Glomerellaceae</taxon>
        <taxon>Colletotrichum</taxon>
        <taxon>Colletotrichum orbiculare species complex</taxon>
    </lineage>
</organism>
<keyword evidence="3" id="KW-1185">Reference proteome</keyword>
<feature type="region of interest" description="Disordered" evidence="1">
    <location>
        <begin position="58"/>
        <end position="87"/>
    </location>
</feature>
<reference evidence="2 3" key="1">
    <citation type="submission" date="2018-12" db="EMBL/GenBank/DDBJ databases">
        <title>Genome sequence and assembly of Colletotrichum trifolii.</title>
        <authorList>
            <person name="Gan P."/>
            <person name="Shirasu K."/>
        </authorList>
    </citation>
    <scope>NUCLEOTIDE SEQUENCE [LARGE SCALE GENOMIC DNA]</scope>
    <source>
        <strain evidence="2 3">543-2</strain>
    </source>
</reference>
<evidence type="ECO:0000313" key="3">
    <source>
        <dbReference type="Proteomes" id="UP000295703"/>
    </source>
</evidence>
<gene>
    <name evidence="2" type="ORF">CTRI78_v005727</name>
</gene>
<evidence type="ECO:0000256" key="1">
    <source>
        <dbReference type="SAM" id="MobiDB-lite"/>
    </source>
</evidence>